<keyword evidence="2" id="KW-0812">Transmembrane</keyword>
<gene>
    <name evidence="3" type="ORF">EV670_2312</name>
</gene>
<organism evidence="3 4">
    <name type="scientific">Rivibacter subsaxonicus</name>
    <dbReference type="NCBI Taxonomy" id="457575"/>
    <lineage>
        <taxon>Bacteria</taxon>
        <taxon>Pseudomonadati</taxon>
        <taxon>Pseudomonadota</taxon>
        <taxon>Betaproteobacteria</taxon>
        <taxon>Burkholderiales</taxon>
        <taxon>Rivibacter</taxon>
    </lineage>
</organism>
<dbReference type="InterPro" id="IPR010131">
    <property type="entry name" value="MdtP/NodT-like"/>
</dbReference>
<dbReference type="OrthoDB" id="9770517at2"/>
<keyword evidence="2" id="KW-0472">Membrane</keyword>
<sequence>MKTIRASGSRWVLLAAAVATAGCMLGPDYKRPLLEVPDRYYYASSEARELANTAWWTQFGDPVLDALIEEGLRNNLDLRIAAARVDQFAGVLGSTRAQLFPQVGAELTGSRTRASERSATGFPPGNPYNAVQADVFASWEIDLFGRLRRLNEAAQAELLASEEGRRATVLSLVAAIANGYVTLRALDRQLEISRATLKSRGESLEVFEKRFKGGVISHLELEQSRSEYATALAAVPDLERQVAQQENALAVLVGRGPGPVARGATIDALVLPAVPAGLPSELLERRPDVLGAEQALVAANARIGAAKALYFPSISLTGLFGGASTSLSGLFDGPARVWTYGAAITAPVFTAGSIKGQVQSAEAAEQQALYGYQRAVQTAFQEAEDALVGQARYRERLAAQQLQVKALRNYARLARARYEGGYSSFLEVLDAERSLFSAELDFTRGQAAIQAQMIGLYKALGGGWVDTAGALAGGASAPMR</sequence>
<keyword evidence="2" id="KW-0564">Palmitate</keyword>
<evidence type="ECO:0000313" key="3">
    <source>
        <dbReference type="EMBL" id="RZT97912.1"/>
    </source>
</evidence>
<reference evidence="3 4" key="1">
    <citation type="submission" date="2019-02" db="EMBL/GenBank/DDBJ databases">
        <title>Genomic Encyclopedia of Type Strains, Phase IV (KMG-IV): sequencing the most valuable type-strain genomes for metagenomic binning, comparative biology and taxonomic classification.</title>
        <authorList>
            <person name="Goeker M."/>
        </authorList>
    </citation>
    <scope>NUCLEOTIDE SEQUENCE [LARGE SCALE GENOMIC DNA]</scope>
    <source>
        <strain evidence="3 4">DSM 19570</strain>
    </source>
</reference>
<dbReference type="EMBL" id="SHKP01000006">
    <property type="protein sequence ID" value="RZT97912.1"/>
    <property type="molecule type" value="Genomic_DNA"/>
</dbReference>
<keyword evidence="2" id="KW-0449">Lipoprotein</keyword>
<dbReference type="PANTHER" id="PTHR30203">
    <property type="entry name" value="OUTER MEMBRANE CATION EFFLUX PROTEIN"/>
    <property type="match status" value="1"/>
</dbReference>
<comment type="similarity">
    <text evidence="1 2">Belongs to the outer membrane factor (OMF) (TC 1.B.17) family.</text>
</comment>
<keyword evidence="2" id="KW-0732">Signal</keyword>
<evidence type="ECO:0000313" key="4">
    <source>
        <dbReference type="Proteomes" id="UP000293671"/>
    </source>
</evidence>
<keyword evidence="4" id="KW-1185">Reference proteome</keyword>
<proteinExistence type="inferred from homology"/>
<accession>A0A4Q7VNL7</accession>
<dbReference type="SUPFAM" id="SSF56954">
    <property type="entry name" value="Outer membrane efflux proteins (OEP)"/>
    <property type="match status" value="1"/>
</dbReference>
<feature type="signal peptide" evidence="2">
    <location>
        <begin position="1"/>
        <end position="21"/>
    </location>
</feature>
<dbReference type="GO" id="GO:0005886">
    <property type="term" value="C:plasma membrane"/>
    <property type="evidence" value="ECO:0007669"/>
    <property type="project" value="UniProtKB-SubCell"/>
</dbReference>
<comment type="subcellular location">
    <subcellularLocation>
        <location evidence="2">Cell membrane</location>
        <topology evidence="2">Lipid-anchor</topology>
    </subcellularLocation>
</comment>
<dbReference type="GO" id="GO:0015562">
    <property type="term" value="F:efflux transmembrane transporter activity"/>
    <property type="evidence" value="ECO:0007669"/>
    <property type="project" value="InterPro"/>
</dbReference>
<dbReference type="RefSeq" id="WP_130432185.1">
    <property type="nucleotide sequence ID" value="NZ_SHKP01000006.1"/>
</dbReference>
<dbReference type="Proteomes" id="UP000293671">
    <property type="component" value="Unassembled WGS sequence"/>
</dbReference>
<name>A0A4Q7VNL7_9BURK</name>
<dbReference type="PROSITE" id="PS51257">
    <property type="entry name" value="PROKAR_LIPOPROTEIN"/>
    <property type="match status" value="1"/>
</dbReference>
<comment type="caution">
    <text evidence="3">The sequence shown here is derived from an EMBL/GenBank/DDBJ whole genome shotgun (WGS) entry which is preliminary data.</text>
</comment>
<evidence type="ECO:0000256" key="2">
    <source>
        <dbReference type="RuleBase" id="RU362097"/>
    </source>
</evidence>
<dbReference type="Pfam" id="PF02321">
    <property type="entry name" value="OEP"/>
    <property type="match status" value="2"/>
</dbReference>
<dbReference type="Gene3D" id="2.20.200.10">
    <property type="entry name" value="Outer membrane efflux proteins (OEP)"/>
    <property type="match status" value="1"/>
</dbReference>
<dbReference type="PANTHER" id="PTHR30203:SF33">
    <property type="entry name" value="BLR4455 PROTEIN"/>
    <property type="match status" value="1"/>
</dbReference>
<protein>
    <submittedName>
        <fullName evidence="3">Multidrug efflux system outer membrane protein</fullName>
    </submittedName>
</protein>
<dbReference type="InterPro" id="IPR003423">
    <property type="entry name" value="OMP_efflux"/>
</dbReference>
<feature type="chain" id="PRO_5021037913" evidence="2">
    <location>
        <begin position="22"/>
        <end position="480"/>
    </location>
</feature>
<keyword evidence="2" id="KW-1134">Transmembrane beta strand</keyword>
<dbReference type="Gene3D" id="1.20.1600.10">
    <property type="entry name" value="Outer membrane efflux proteins (OEP)"/>
    <property type="match status" value="1"/>
</dbReference>
<dbReference type="AlphaFoldDB" id="A0A4Q7VNL7"/>
<dbReference type="NCBIfam" id="TIGR01845">
    <property type="entry name" value="outer_NodT"/>
    <property type="match status" value="1"/>
</dbReference>
<evidence type="ECO:0000256" key="1">
    <source>
        <dbReference type="ARBA" id="ARBA00007613"/>
    </source>
</evidence>